<evidence type="ECO:0000313" key="4">
    <source>
        <dbReference type="EMBL" id="MDT0247865.1"/>
    </source>
</evidence>
<name>A0AAE4K0D3_9ACTO</name>
<dbReference type="SUPFAM" id="SSF52172">
    <property type="entry name" value="CheY-like"/>
    <property type="match status" value="1"/>
</dbReference>
<dbReference type="GO" id="GO:0000160">
    <property type="term" value="P:phosphorelay signal transduction system"/>
    <property type="evidence" value="ECO:0007669"/>
    <property type="project" value="InterPro"/>
</dbReference>
<organism evidence="4 5">
    <name type="scientific">Actinomyces oris</name>
    <dbReference type="NCBI Taxonomy" id="544580"/>
    <lineage>
        <taxon>Bacteria</taxon>
        <taxon>Bacillati</taxon>
        <taxon>Actinomycetota</taxon>
        <taxon>Actinomycetes</taxon>
        <taxon>Actinomycetales</taxon>
        <taxon>Actinomycetaceae</taxon>
        <taxon>Actinomyces</taxon>
    </lineage>
</organism>
<dbReference type="InterPro" id="IPR011006">
    <property type="entry name" value="CheY-like_superfamily"/>
</dbReference>
<dbReference type="Proteomes" id="UP001180729">
    <property type="component" value="Unassembled WGS sequence"/>
</dbReference>
<dbReference type="Pfam" id="PF00072">
    <property type="entry name" value="Response_reg"/>
    <property type="match status" value="1"/>
</dbReference>
<feature type="domain" description="Response regulatory" evidence="3">
    <location>
        <begin position="139"/>
        <end position="252"/>
    </location>
</feature>
<dbReference type="AlphaFoldDB" id="A0AAE4K0D3"/>
<dbReference type="InterPro" id="IPR001789">
    <property type="entry name" value="Sig_transdc_resp-reg_receiver"/>
</dbReference>
<dbReference type="CDD" id="cd00156">
    <property type="entry name" value="REC"/>
    <property type="match status" value="1"/>
</dbReference>
<feature type="modified residue" description="4-aspartylphosphate" evidence="1">
    <location>
        <position position="188"/>
    </location>
</feature>
<protein>
    <submittedName>
        <fullName evidence="4">Response regulator</fullName>
    </submittedName>
</protein>
<dbReference type="EMBL" id="JAMZMH010000002">
    <property type="protein sequence ID" value="MDT0247865.1"/>
    <property type="molecule type" value="Genomic_DNA"/>
</dbReference>
<evidence type="ECO:0000313" key="5">
    <source>
        <dbReference type="Proteomes" id="UP001180729"/>
    </source>
</evidence>
<evidence type="ECO:0000256" key="2">
    <source>
        <dbReference type="SAM" id="Phobius"/>
    </source>
</evidence>
<gene>
    <name evidence="4" type="ORF">RMW62_02050</name>
</gene>
<evidence type="ECO:0000256" key="1">
    <source>
        <dbReference type="PROSITE-ProRule" id="PRU00169"/>
    </source>
</evidence>
<comment type="caution">
    <text evidence="4">The sequence shown here is derived from an EMBL/GenBank/DDBJ whole genome shotgun (WGS) entry which is preliminary data.</text>
</comment>
<keyword evidence="2" id="KW-0472">Membrane</keyword>
<keyword evidence="2" id="KW-0812">Transmembrane</keyword>
<sequence>MWIIVFAIVAVFSFVLAVVSLVKTIKVLAVSSWDDDFSPFVGLFSLSIASVTAVLALCIEHKQAVQSDQSDEAKFGILERIDRLSLAASREAEAAHGNTESILHRLEQAEEAKQGRVLSADQRGRVVDVYSRNSLSGGCVLWVDDTPSSITYEREAFELAGVSTIWVGDTEGALGLLEGNKFDVIISDMGRPESERAGYELLESVRRRGGTASFVIYSSSRSPEHIEEAISRGCLVATNDPVELFEVVMEEILKV</sequence>
<reference evidence="4" key="1">
    <citation type="submission" date="2022-06" db="EMBL/GenBank/DDBJ databases">
        <title>Draft Genome Sequences of Three Actinomyces oris Strains, Isolated from Healthy Human Feces.</title>
        <authorList>
            <person name="Ye Y."/>
            <person name="Liu C."/>
            <person name="Zhao J."/>
            <person name="Xu J."/>
            <person name="Huang H."/>
            <person name="Wang B."/>
            <person name="Wei J."/>
            <person name="Jing X."/>
        </authorList>
    </citation>
    <scope>NUCLEOTIDE SEQUENCE</scope>
    <source>
        <strain evidence="4">CNGBCC1803368</strain>
    </source>
</reference>
<feature type="transmembrane region" description="Helical" evidence="2">
    <location>
        <begin position="40"/>
        <end position="59"/>
    </location>
</feature>
<keyword evidence="1" id="KW-0597">Phosphoprotein</keyword>
<accession>A0AAE4K0D3</accession>
<evidence type="ECO:0000259" key="3">
    <source>
        <dbReference type="PROSITE" id="PS50110"/>
    </source>
</evidence>
<dbReference type="RefSeq" id="WP_311372108.1">
    <property type="nucleotide sequence ID" value="NZ_JAMZMH010000002.1"/>
</dbReference>
<proteinExistence type="predicted"/>
<dbReference type="Gene3D" id="3.40.50.2300">
    <property type="match status" value="1"/>
</dbReference>
<dbReference type="PROSITE" id="PS50110">
    <property type="entry name" value="RESPONSE_REGULATORY"/>
    <property type="match status" value="1"/>
</dbReference>
<dbReference type="SMART" id="SM00448">
    <property type="entry name" value="REC"/>
    <property type="match status" value="1"/>
</dbReference>
<keyword evidence="2" id="KW-1133">Transmembrane helix</keyword>